<evidence type="ECO:0000313" key="2">
    <source>
        <dbReference type="EMBL" id="RDI54298.1"/>
    </source>
</evidence>
<sequence length="323" mass="34791">MGSGSDELSAESTTRWVVVPGEKRAGEYGGAERAGEYGGAERAGEYGGAQRAGASLKLRYHEAGSGAPLVLLHGSGAGVSGWANFGANLPVLSEHYRCLILDQPGFGASERPETYDRNYLRIAVDAVLGLLDELGLEKAHLLGNSMGGAVAALLALEHPGRADRLVLMAPGGVGVNVLGPEPSEGIRRLLDFNADPTRERAIDWLKTMVFDESVLTDELIATRSAAATDPKQTKALADAYATFYNPALADPVPLWARLRTLRHEVLMLWGRDDRVTPVEGSLLPSRQLPNADLRTFARCGHWVQVERKDAFERAVLDFLTHGL</sequence>
<gene>
    <name evidence="2" type="ORF">DFR68_102422</name>
</gene>
<keyword evidence="3" id="KW-1185">Reference proteome</keyword>
<feature type="domain" description="AB hydrolase-1" evidence="1">
    <location>
        <begin position="68"/>
        <end position="307"/>
    </location>
</feature>
<comment type="caution">
    <text evidence="2">The sequence shown here is derived from an EMBL/GenBank/DDBJ whole genome shotgun (WGS) entry which is preliminary data.</text>
</comment>
<name>A0A370HBK5_9NOCA</name>
<protein>
    <submittedName>
        <fullName evidence="2">4,5:9,10-diseco-3-hydroxy-5,9, 17-trioxoandrosta-1(10),2-diene-4-oate hydrolase</fullName>
    </submittedName>
</protein>
<dbReference type="EMBL" id="QQAZ01000002">
    <property type="protein sequence ID" value="RDI54298.1"/>
    <property type="molecule type" value="Genomic_DNA"/>
</dbReference>
<dbReference type="PANTHER" id="PTHR46438">
    <property type="entry name" value="ALPHA/BETA-HYDROLASES SUPERFAMILY PROTEIN"/>
    <property type="match status" value="1"/>
</dbReference>
<organism evidence="2 3">
    <name type="scientific">Nocardia mexicana</name>
    <dbReference type="NCBI Taxonomy" id="279262"/>
    <lineage>
        <taxon>Bacteria</taxon>
        <taxon>Bacillati</taxon>
        <taxon>Actinomycetota</taxon>
        <taxon>Actinomycetes</taxon>
        <taxon>Mycobacteriales</taxon>
        <taxon>Nocardiaceae</taxon>
        <taxon>Nocardia</taxon>
    </lineage>
</organism>
<dbReference type="PANTHER" id="PTHR46438:SF11">
    <property type="entry name" value="LIPASE-RELATED"/>
    <property type="match status" value="1"/>
</dbReference>
<dbReference type="AlphaFoldDB" id="A0A370HBK5"/>
<reference evidence="2 3" key="1">
    <citation type="submission" date="2018-07" db="EMBL/GenBank/DDBJ databases">
        <title>Genomic Encyclopedia of Type Strains, Phase IV (KMG-IV): sequencing the most valuable type-strain genomes for metagenomic binning, comparative biology and taxonomic classification.</title>
        <authorList>
            <person name="Goeker M."/>
        </authorList>
    </citation>
    <scope>NUCLEOTIDE SEQUENCE [LARGE SCALE GENOMIC DNA]</scope>
    <source>
        <strain evidence="2 3">DSM 44952</strain>
    </source>
</reference>
<evidence type="ECO:0000313" key="3">
    <source>
        <dbReference type="Proteomes" id="UP000255355"/>
    </source>
</evidence>
<dbReference type="Gene3D" id="3.40.50.1820">
    <property type="entry name" value="alpha/beta hydrolase"/>
    <property type="match status" value="1"/>
</dbReference>
<dbReference type="InterPro" id="IPR029058">
    <property type="entry name" value="AB_hydrolase_fold"/>
</dbReference>
<dbReference type="SUPFAM" id="SSF53474">
    <property type="entry name" value="alpha/beta-Hydrolases"/>
    <property type="match status" value="1"/>
</dbReference>
<dbReference type="InterPro" id="IPR000073">
    <property type="entry name" value="AB_hydrolase_1"/>
</dbReference>
<dbReference type="GO" id="GO:0016787">
    <property type="term" value="F:hydrolase activity"/>
    <property type="evidence" value="ECO:0007669"/>
    <property type="project" value="UniProtKB-KW"/>
</dbReference>
<evidence type="ECO:0000259" key="1">
    <source>
        <dbReference type="Pfam" id="PF00561"/>
    </source>
</evidence>
<dbReference type="PRINTS" id="PR00111">
    <property type="entry name" value="ABHYDROLASE"/>
</dbReference>
<dbReference type="STRING" id="1210089.GCA_001613165_03684"/>
<dbReference type="OrthoDB" id="9801162at2"/>
<dbReference type="Proteomes" id="UP000255355">
    <property type="component" value="Unassembled WGS sequence"/>
</dbReference>
<accession>A0A370HBK5</accession>
<proteinExistence type="predicted"/>
<dbReference type="Pfam" id="PF00561">
    <property type="entry name" value="Abhydrolase_1"/>
    <property type="match status" value="1"/>
</dbReference>
<keyword evidence="2" id="KW-0378">Hydrolase</keyword>